<feature type="region of interest" description="Disordered" evidence="1">
    <location>
        <begin position="1"/>
        <end position="64"/>
    </location>
</feature>
<reference evidence="3" key="1">
    <citation type="submission" date="2020-01" db="EMBL/GenBank/DDBJ databases">
        <title>Identification and distribution of gene clusters putatively required for synthesis of sphingolipid metabolism inhibitors in phylogenetically diverse species of the filamentous fungus Fusarium.</title>
        <authorList>
            <person name="Kim H.-S."/>
            <person name="Busman M."/>
            <person name="Brown D.W."/>
            <person name="Divon H."/>
            <person name="Uhlig S."/>
            <person name="Proctor R.H."/>
        </authorList>
    </citation>
    <scope>NUCLEOTIDE SEQUENCE</scope>
    <source>
        <strain evidence="3">NRRL 53441</strain>
    </source>
</reference>
<dbReference type="Pfam" id="PF01400">
    <property type="entry name" value="Astacin"/>
    <property type="match status" value="1"/>
</dbReference>
<keyword evidence="3" id="KW-0378">Hydrolase</keyword>
<evidence type="ECO:0000313" key="3">
    <source>
        <dbReference type="EMBL" id="KAF4448333.1"/>
    </source>
</evidence>
<dbReference type="GO" id="GO:0008270">
    <property type="term" value="F:zinc ion binding"/>
    <property type="evidence" value="ECO:0007669"/>
    <property type="project" value="InterPro"/>
</dbReference>
<evidence type="ECO:0000259" key="2">
    <source>
        <dbReference type="SMART" id="SM00235"/>
    </source>
</evidence>
<protein>
    <submittedName>
        <fullName evidence="3">Metalloprotease protein</fullName>
    </submittedName>
</protein>
<dbReference type="AlphaFoldDB" id="A0A8H4KFH5"/>
<feature type="compositionally biased region" description="Polar residues" evidence="1">
    <location>
        <begin position="20"/>
        <end position="30"/>
    </location>
</feature>
<dbReference type="SUPFAM" id="SSF55486">
    <property type="entry name" value="Metalloproteases ('zincins'), catalytic domain"/>
    <property type="match status" value="1"/>
</dbReference>
<keyword evidence="3" id="KW-0482">Metalloprotease</keyword>
<dbReference type="EMBL" id="JAADJG010000346">
    <property type="protein sequence ID" value="KAF4448333.1"/>
    <property type="molecule type" value="Genomic_DNA"/>
</dbReference>
<dbReference type="InterPro" id="IPR006026">
    <property type="entry name" value="Peptidase_Metallo"/>
</dbReference>
<feature type="domain" description="Peptidase metallopeptidase" evidence="2">
    <location>
        <begin position="63"/>
        <end position="231"/>
    </location>
</feature>
<accession>A0A8H4KFH5</accession>
<dbReference type="Gene3D" id="3.40.390.10">
    <property type="entry name" value="Collagenase (Catalytic Domain)"/>
    <property type="match status" value="1"/>
</dbReference>
<gene>
    <name evidence="3" type="ORF">F53441_8249</name>
</gene>
<comment type="caution">
    <text evidence="3">The sequence shown here is derived from an EMBL/GenBank/DDBJ whole genome shotgun (WGS) entry which is preliminary data.</text>
</comment>
<dbReference type="SMART" id="SM00235">
    <property type="entry name" value="ZnMc"/>
    <property type="match status" value="1"/>
</dbReference>
<keyword evidence="4" id="KW-1185">Reference proteome</keyword>
<dbReference type="GO" id="GO:0004222">
    <property type="term" value="F:metalloendopeptidase activity"/>
    <property type="evidence" value="ECO:0007669"/>
    <property type="project" value="InterPro"/>
</dbReference>
<evidence type="ECO:0000256" key="1">
    <source>
        <dbReference type="SAM" id="MobiDB-lite"/>
    </source>
</evidence>
<organism evidence="3 4">
    <name type="scientific">Fusarium austroafricanum</name>
    <dbReference type="NCBI Taxonomy" id="2364996"/>
    <lineage>
        <taxon>Eukaryota</taxon>
        <taxon>Fungi</taxon>
        <taxon>Dikarya</taxon>
        <taxon>Ascomycota</taxon>
        <taxon>Pezizomycotina</taxon>
        <taxon>Sordariomycetes</taxon>
        <taxon>Hypocreomycetidae</taxon>
        <taxon>Hypocreales</taxon>
        <taxon>Nectriaceae</taxon>
        <taxon>Fusarium</taxon>
        <taxon>Fusarium concolor species complex</taxon>
    </lineage>
</organism>
<name>A0A8H4KFH5_9HYPO</name>
<proteinExistence type="predicted"/>
<evidence type="ECO:0000313" key="4">
    <source>
        <dbReference type="Proteomes" id="UP000605986"/>
    </source>
</evidence>
<dbReference type="GO" id="GO:0006508">
    <property type="term" value="P:proteolysis"/>
    <property type="evidence" value="ECO:0007669"/>
    <property type="project" value="UniProtKB-KW"/>
</dbReference>
<dbReference type="Proteomes" id="UP000605986">
    <property type="component" value="Unassembled WGS sequence"/>
</dbReference>
<dbReference type="OrthoDB" id="291007at2759"/>
<dbReference type="InterPro" id="IPR024079">
    <property type="entry name" value="MetalloPept_cat_dom_sf"/>
</dbReference>
<sequence length="279" mass="31196">MTISSPRLGPMKTTSDEPSLRTNNLLSADQKQPIPSCRLERSSSEVTKAVSKPTNKPKIPPGAKKLWMEKPNRGPLGHIITVAYLDHPPVHVGCDVEGVIRQCAEFWTRDANIRFHILSSAADINIRRNADIRITFEDDSEGSWSELGRNANRNGGPTMNLAIGPQLDEKMIRRIVLHEFGHALGFEHEHASPLSKLVFDKAECMKNTGMTDDDFEKNFKGQIGGQYLLASSFDPDSIMMYEIPPEWNLARIYYPLPTNLSETDKAVVKVVYHFGGTSH</sequence>
<dbReference type="InterPro" id="IPR001506">
    <property type="entry name" value="Peptidase_M12A"/>
</dbReference>
<keyword evidence="3" id="KW-0645">Protease</keyword>